<keyword evidence="2" id="KW-1185">Reference proteome</keyword>
<evidence type="ECO:0000313" key="1">
    <source>
        <dbReference type="EMBL" id="QMW23598.1"/>
    </source>
</evidence>
<reference evidence="1 2" key="1">
    <citation type="submission" date="2020-07" db="EMBL/GenBank/DDBJ databases">
        <title>Complete genome sequence for Sandaracinobacter sp. M6.</title>
        <authorList>
            <person name="Tang Y."/>
            <person name="Liu Q."/>
            <person name="Guo Z."/>
            <person name="Lei P."/>
            <person name="Huang B."/>
        </authorList>
    </citation>
    <scope>NUCLEOTIDE SEQUENCE [LARGE SCALE GENOMIC DNA]</scope>
    <source>
        <strain evidence="1 2">M6</strain>
    </source>
</reference>
<dbReference type="EMBL" id="CP059851">
    <property type="protein sequence ID" value="QMW23598.1"/>
    <property type="molecule type" value="Genomic_DNA"/>
</dbReference>
<dbReference type="KEGG" id="sand:H3309_03635"/>
<organism evidence="1 2">
    <name type="scientific">Sandaracinobacteroides saxicola</name>
    <dbReference type="NCBI Taxonomy" id="2759707"/>
    <lineage>
        <taxon>Bacteria</taxon>
        <taxon>Pseudomonadati</taxon>
        <taxon>Pseudomonadota</taxon>
        <taxon>Alphaproteobacteria</taxon>
        <taxon>Sphingomonadales</taxon>
        <taxon>Sphingosinicellaceae</taxon>
        <taxon>Sandaracinobacteroides</taxon>
    </lineage>
</organism>
<proteinExistence type="predicted"/>
<name>A0A7G5IJQ6_9SPHN</name>
<dbReference type="AlphaFoldDB" id="A0A7G5IJQ6"/>
<dbReference type="Proteomes" id="UP000515292">
    <property type="component" value="Chromosome"/>
</dbReference>
<gene>
    <name evidence="1" type="ORF">H3309_03635</name>
</gene>
<dbReference type="RefSeq" id="WP_182297421.1">
    <property type="nucleotide sequence ID" value="NZ_CP059851.1"/>
</dbReference>
<protein>
    <recommendedName>
        <fullName evidence="3">Lipoprotein</fullName>
    </recommendedName>
</protein>
<evidence type="ECO:0000313" key="2">
    <source>
        <dbReference type="Proteomes" id="UP000515292"/>
    </source>
</evidence>
<accession>A0A7G5IJQ6</accession>
<evidence type="ECO:0008006" key="3">
    <source>
        <dbReference type="Google" id="ProtNLM"/>
    </source>
</evidence>
<sequence>MGRAGVMMVAALVLAGCSQGPSGRYEDRSGLVFVDFMGDGEAMVGGLGMAGRAQWKAQGDVVYLVTGADGSALQLKKRADGCYEWTLGVLCKTV</sequence>
<dbReference type="PROSITE" id="PS51257">
    <property type="entry name" value="PROKAR_LIPOPROTEIN"/>
    <property type="match status" value="1"/>
</dbReference>